<organism evidence="1 2">
    <name type="scientific">Torulaspora globosa</name>
    <dbReference type="NCBI Taxonomy" id="48254"/>
    <lineage>
        <taxon>Eukaryota</taxon>
        <taxon>Fungi</taxon>
        <taxon>Dikarya</taxon>
        <taxon>Ascomycota</taxon>
        <taxon>Saccharomycotina</taxon>
        <taxon>Saccharomycetes</taxon>
        <taxon>Saccharomycetales</taxon>
        <taxon>Saccharomycetaceae</taxon>
        <taxon>Torulaspora</taxon>
    </lineage>
</organism>
<name>A0A7H9HTH1_9SACH</name>
<evidence type="ECO:0000313" key="2">
    <source>
        <dbReference type="Proteomes" id="UP000510647"/>
    </source>
</evidence>
<dbReference type="EMBL" id="CP059269">
    <property type="protein sequence ID" value="QLQ80007.1"/>
    <property type="molecule type" value="Genomic_DNA"/>
</dbReference>
<dbReference type="AlphaFoldDB" id="A0A7H9HTH1"/>
<gene>
    <name evidence="1" type="ORF">HG537_0C06560</name>
</gene>
<dbReference type="OrthoDB" id="4071304at2759"/>
<protein>
    <submittedName>
        <fullName evidence="1">Uncharacterized protein</fullName>
    </submittedName>
</protein>
<dbReference type="Proteomes" id="UP000510647">
    <property type="component" value="Chromosome 3"/>
</dbReference>
<reference evidence="1 2" key="1">
    <citation type="submission" date="2020-06" db="EMBL/GenBank/DDBJ databases">
        <title>The yeast mating-type switching endonuclease HO is a domesticated member of an unorthodox homing genetic element family.</title>
        <authorList>
            <person name="Coughlan A.Y."/>
            <person name="Lombardi L."/>
            <person name="Braun-Galleani S."/>
            <person name="Martos A.R."/>
            <person name="Galeote V."/>
            <person name="Bigey F."/>
            <person name="Dequin S."/>
            <person name="Byrne K.P."/>
            <person name="Wolfe K.H."/>
        </authorList>
    </citation>
    <scope>NUCLEOTIDE SEQUENCE [LARGE SCALE GENOMIC DNA]</scope>
    <source>
        <strain evidence="1 2">CBS2947</strain>
    </source>
</reference>
<keyword evidence="2" id="KW-1185">Reference proteome</keyword>
<accession>A0A7H9HTH1</accession>
<sequence length="208" mass="24222">MWMVHFGVGYPHRFPELQQIAYSRQHRNVFVDDKTHRLQLYCTYSKNKSSLGILKTMDGVTSDYLFYFIVVLRQMQINVLRGSPRQICVTVDPQSAKLMEHIPLAERARKALLTYVLLDSNRGDLINYPTFRRYLQQFPKGERERLTFQELRQGLIALIREYVDPHLTPEQDTMQSLTHEVMANHSVRTALSTYAVNSYSLLSTSGSF</sequence>
<evidence type="ECO:0000313" key="1">
    <source>
        <dbReference type="EMBL" id="QLQ80007.1"/>
    </source>
</evidence>
<proteinExistence type="predicted"/>